<gene>
    <name evidence="2" type="ORF">AVDCRST_MAG76-1994</name>
</gene>
<feature type="compositionally biased region" description="Basic and acidic residues" evidence="1">
    <location>
        <begin position="39"/>
        <end position="61"/>
    </location>
</feature>
<accession>A0A6J4IB28</accession>
<dbReference type="EMBL" id="CADCSZ010000123">
    <property type="protein sequence ID" value="CAA9245371.1"/>
    <property type="molecule type" value="Genomic_DNA"/>
</dbReference>
<evidence type="ECO:0000313" key="2">
    <source>
        <dbReference type="EMBL" id="CAA9245371.1"/>
    </source>
</evidence>
<name>A0A6J4IB28_9ACTN</name>
<feature type="compositionally biased region" description="Basic and acidic residues" evidence="1">
    <location>
        <begin position="1"/>
        <end position="19"/>
    </location>
</feature>
<evidence type="ECO:0000256" key="1">
    <source>
        <dbReference type="SAM" id="MobiDB-lite"/>
    </source>
</evidence>
<organism evidence="2">
    <name type="scientific">uncultured Acidimicrobiales bacterium</name>
    <dbReference type="NCBI Taxonomy" id="310071"/>
    <lineage>
        <taxon>Bacteria</taxon>
        <taxon>Bacillati</taxon>
        <taxon>Actinomycetota</taxon>
        <taxon>Acidimicrobiia</taxon>
        <taxon>Acidimicrobiales</taxon>
        <taxon>environmental samples</taxon>
    </lineage>
</organism>
<proteinExistence type="predicted"/>
<protein>
    <submittedName>
        <fullName evidence="2">Uncharacterized protein</fullName>
    </submittedName>
</protein>
<dbReference type="AlphaFoldDB" id="A0A6J4IB28"/>
<sequence length="114" mass="11887">MLNKEGGKDDEQADARNAKYTDAFDAPDGQGVMGTGQDPQHRAPAEDGFRAPLAEKSDRKPQFSSFDSKGNERVVVLSTNEKGQPAQGTGPDSASAQAAAESGTSQQGDMGADE</sequence>
<reference evidence="2" key="1">
    <citation type="submission" date="2020-02" db="EMBL/GenBank/DDBJ databases">
        <authorList>
            <person name="Meier V. D."/>
        </authorList>
    </citation>
    <scope>NUCLEOTIDE SEQUENCE</scope>
    <source>
        <strain evidence="2">AVDCRST_MAG76</strain>
    </source>
</reference>
<feature type="compositionally biased region" description="Polar residues" evidence="1">
    <location>
        <begin position="77"/>
        <end position="108"/>
    </location>
</feature>
<feature type="region of interest" description="Disordered" evidence="1">
    <location>
        <begin position="1"/>
        <end position="114"/>
    </location>
</feature>